<comment type="caution">
    <text evidence="2">The sequence shown here is derived from an EMBL/GenBank/DDBJ whole genome shotgun (WGS) entry which is preliminary data.</text>
</comment>
<keyword evidence="1" id="KW-0472">Membrane</keyword>
<evidence type="ECO:0000313" key="2">
    <source>
        <dbReference type="EMBL" id="GES85386.1"/>
    </source>
</evidence>
<evidence type="ECO:0000256" key="1">
    <source>
        <dbReference type="SAM" id="Phobius"/>
    </source>
</evidence>
<feature type="transmembrane region" description="Helical" evidence="1">
    <location>
        <begin position="9"/>
        <end position="27"/>
    </location>
</feature>
<evidence type="ECO:0000313" key="4">
    <source>
        <dbReference type="Proteomes" id="UP000615446"/>
    </source>
</evidence>
<name>A0A8H3QMZ6_9GLOM</name>
<keyword evidence="1" id="KW-1133">Transmembrane helix</keyword>
<dbReference type="Proteomes" id="UP000615446">
    <property type="component" value="Unassembled WGS sequence"/>
</dbReference>
<protein>
    <submittedName>
        <fullName evidence="2">Uncharacterized protein</fullName>
    </submittedName>
</protein>
<organism evidence="2 4">
    <name type="scientific">Rhizophagus clarus</name>
    <dbReference type="NCBI Taxonomy" id="94130"/>
    <lineage>
        <taxon>Eukaryota</taxon>
        <taxon>Fungi</taxon>
        <taxon>Fungi incertae sedis</taxon>
        <taxon>Mucoromycota</taxon>
        <taxon>Glomeromycotina</taxon>
        <taxon>Glomeromycetes</taxon>
        <taxon>Glomerales</taxon>
        <taxon>Glomeraceae</taxon>
        <taxon>Rhizophagus</taxon>
    </lineage>
</organism>
<dbReference type="EMBL" id="BLAL01000124">
    <property type="protein sequence ID" value="GES85387.1"/>
    <property type="molecule type" value="Genomic_DNA"/>
</dbReference>
<accession>A0A8H3QMZ6</accession>
<proteinExistence type="predicted"/>
<dbReference type="EMBL" id="BLAL01000124">
    <property type="protein sequence ID" value="GES85386.1"/>
    <property type="molecule type" value="Genomic_DNA"/>
</dbReference>
<evidence type="ECO:0000313" key="3">
    <source>
        <dbReference type="EMBL" id="GES85387.1"/>
    </source>
</evidence>
<sequence>MRLYNFTKVLVILYSIVCIVIEIWYIGTLSDIENYNDYGVDPEIGFMKYTDSVYFSGKFVLIMLSE</sequence>
<dbReference type="AlphaFoldDB" id="A0A8H3QMZ6"/>
<keyword evidence="1" id="KW-0812">Transmembrane</keyword>
<gene>
    <name evidence="2" type="ORF">RCL2_001248800</name>
    <name evidence="3" type="ORF">RCL2_001248900</name>
</gene>
<reference evidence="2" key="1">
    <citation type="submission" date="2019-10" db="EMBL/GenBank/DDBJ databases">
        <title>Conservation and host-specific expression of non-tandemly repeated heterogenous ribosome RNA gene in arbuscular mycorrhizal fungi.</title>
        <authorList>
            <person name="Maeda T."/>
            <person name="Kobayashi Y."/>
            <person name="Nakagawa T."/>
            <person name="Ezawa T."/>
            <person name="Yamaguchi K."/>
            <person name="Bino T."/>
            <person name="Nishimoto Y."/>
            <person name="Shigenobu S."/>
            <person name="Kawaguchi M."/>
        </authorList>
    </citation>
    <scope>NUCLEOTIDE SEQUENCE</scope>
    <source>
        <strain evidence="2">HR1</strain>
    </source>
</reference>